<proteinExistence type="inferred from homology"/>
<dbReference type="InterPro" id="IPR046791">
    <property type="entry name" value="Polycystin_dom"/>
</dbReference>
<dbReference type="EMBL" id="JWZX01002333">
    <property type="protein sequence ID" value="KOO29912.1"/>
    <property type="molecule type" value="Genomic_DNA"/>
</dbReference>
<evidence type="ECO:0000259" key="7">
    <source>
        <dbReference type="Pfam" id="PF20519"/>
    </source>
</evidence>
<evidence type="ECO:0000256" key="5">
    <source>
        <dbReference type="ARBA" id="ARBA00023136"/>
    </source>
</evidence>
<evidence type="ECO:0000256" key="6">
    <source>
        <dbReference type="SAM" id="Coils"/>
    </source>
</evidence>
<keyword evidence="3" id="KW-0812">Transmembrane</keyword>
<dbReference type="Pfam" id="PF20519">
    <property type="entry name" value="Polycystin_dom"/>
    <property type="match status" value="1"/>
</dbReference>
<reference evidence="9" key="1">
    <citation type="journal article" date="2015" name="PLoS Genet.">
        <title>Genome Sequence and Transcriptome Analyses of Chrysochromulina tobin: Metabolic Tools for Enhanced Algal Fitness in the Prominent Order Prymnesiales (Haptophyceae).</title>
        <authorList>
            <person name="Hovde B.T."/>
            <person name="Deodato C.R."/>
            <person name="Hunsperger H.M."/>
            <person name="Ryken S.A."/>
            <person name="Yost W."/>
            <person name="Jha R.K."/>
            <person name="Patterson J."/>
            <person name="Monnat R.J. Jr."/>
            <person name="Barlow S.B."/>
            <person name="Starkenburg S.R."/>
            <person name="Cattolico R.A."/>
        </authorList>
    </citation>
    <scope>NUCLEOTIDE SEQUENCE</scope>
    <source>
        <strain evidence="9">CCMP291</strain>
    </source>
</reference>
<dbReference type="GO" id="GO:0016020">
    <property type="term" value="C:membrane"/>
    <property type="evidence" value="ECO:0007669"/>
    <property type="project" value="UniProtKB-SubCell"/>
</dbReference>
<evidence type="ECO:0000256" key="2">
    <source>
        <dbReference type="ARBA" id="ARBA00007200"/>
    </source>
</evidence>
<dbReference type="PANTHER" id="PTHR10877:SF183">
    <property type="entry name" value="AT14535P-RELATED"/>
    <property type="match status" value="1"/>
</dbReference>
<accession>A0A0M0JU94</accession>
<evidence type="ECO:0000256" key="4">
    <source>
        <dbReference type="ARBA" id="ARBA00022989"/>
    </source>
</evidence>
<dbReference type="PANTHER" id="PTHR10877">
    <property type="entry name" value="POLYCYSTIN FAMILY MEMBER"/>
    <property type="match status" value="1"/>
</dbReference>
<evidence type="ECO:0000313" key="9">
    <source>
        <dbReference type="Proteomes" id="UP000037460"/>
    </source>
</evidence>
<dbReference type="Proteomes" id="UP000037460">
    <property type="component" value="Unassembled WGS sequence"/>
</dbReference>
<sequence length="516" mass="58311">MASVQGPDAKQAFQDVSREHKEITRNLEQLNATSREIDEALQHVQTRLASATEEVSKLKLNASIKLISNQEAFEASVEQQTELLSYSEASDMIATAFKSACTSKFADPAFLEKLGDQNLGDRPEYCTVIWGIESAEWRVHDPRDNTEVTFAMLLEDVCRYWALDIESVAITDKSGALWPLDGFVWDETSTTDDATVWVTRLPKPKLPALTVDYVEDEAELPIAVQRRLNRERRQAQMNRQTKDSIRKQKARERSALIKQMIKYILMMVVYFLVLMGRRNVLHAQSFLDGLLTGFMDSFGEQNSKTFMDIAQYADFYDWLEGPFISTLLPDEDYSGRPIEPEKQRVMMYNRIVGGLRMRQLRVTPNAGCTIAVNVQDEFNPPRGPDAGTTRKRKYVDKCYSNYQPGDTWSRAPFGPLEQPRSESIGPPECRALYGPQPCDVIARPGLPQCRFIDASRQVRIKHEYLAPLHACAHHGASLPTGLRLVFDLLGQGLLAARGAHRPEHGDAFHRAEPDSA</sequence>
<comment type="similarity">
    <text evidence="2">Belongs to the polycystin family.</text>
</comment>
<name>A0A0M0JU94_9EUKA</name>
<feature type="domain" description="Polycystin" evidence="7">
    <location>
        <begin position="306"/>
        <end position="381"/>
    </location>
</feature>
<organism evidence="8 9">
    <name type="scientific">Chrysochromulina tobinii</name>
    <dbReference type="NCBI Taxonomy" id="1460289"/>
    <lineage>
        <taxon>Eukaryota</taxon>
        <taxon>Haptista</taxon>
        <taxon>Haptophyta</taxon>
        <taxon>Prymnesiophyceae</taxon>
        <taxon>Prymnesiales</taxon>
        <taxon>Chrysochromulinaceae</taxon>
        <taxon>Chrysochromulina</taxon>
    </lineage>
</organism>
<keyword evidence="5" id="KW-0472">Membrane</keyword>
<feature type="coiled-coil region" evidence="6">
    <location>
        <begin position="13"/>
        <end position="61"/>
    </location>
</feature>
<keyword evidence="6" id="KW-0175">Coiled coil</keyword>
<dbReference type="AlphaFoldDB" id="A0A0M0JU94"/>
<dbReference type="OrthoDB" id="444119at2759"/>
<dbReference type="InterPro" id="IPR051223">
    <property type="entry name" value="Polycystin"/>
</dbReference>
<evidence type="ECO:0000256" key="3">
    <source>
        <dbReference type="ARBA" id="ARBA00022692"/>
    </source>
</evidence>
<evidence type="ECO:0000256" key="1">
    <source>
        <dbReference type="ARBA" id="ARBA00004141"/>
    </source>
</evidence>
<comment type="subcellular location">
    <subcellularLocation>
        <location evidence="1">Membrane</location>
        <topology evidence="1">Multi-pass membrane protein</topology>
    </subcellularLocation>
</comment>
<gene>
    <name evidence="8" type="ORF">Ctob_010336</name>
</gene>
<keyword evidence="4" id="KW-1133">Transmembrane helix</keyword>
<keyword evidence="9" id="KW-1185">Reference proteome</keyword>
<evidence type="ECO:0000313" key="8">
    <source>
        <dbReference type="EMBL" id="KOO29912.1"/>
    </source>
</evidence>
<protein>
    <submittedName>
        <fullName evidence="8">Polycystin-2</fullName>
    </submittedName>
</protein>
<comment type="caution">
    <text evidence="8">The sequence shown here is derived from an EMBL/GenBank/DDBJ whole genome shotgun (WGS) entry which is preliminary data.</text>
</comment>